<keyword evidence="9" id="KW-1185">Reference proteome</keyword>
<reference evidence="9" key="1">
    <citation type="submission" date="2017-11" db="EMBL/GenBank/DDBJ databases">
        <title>The complete genome sequence of Sphingopyxis pomeranensis sp. nov. strain WS5A3p.</title>
        <authorList>
            <person name="Kaminski M.A."/>
        </authorList>
    </citation>
    <scope>NUCLEOTIDE SEQUENCE [LARGE SCALE GENOMIC DNA]</scope>
    <source>
        <strain evidence="9">WS5A3p</strain>
    </source>
</reference>
<accession>A0A2S8B9W1</accession>
<dbReference type="PANTHER" id="PTHR30106">
    <property type="entry name" value="INNER MEMBRANE PROTEIN YEIH-RELATED"/>
    <property type="match status" value="1"/>
</dbReference>
<dbReference type="InterPro" id="IPR018383">
    <property type="entry name" value="UPF0324_pro"/>
</dbReference>
<comment type="similarity">
    <text evidence="2">Belongs to the UPF0324 family.</text>
</comment>
<feature type="transmembrane region" description="Helical" evidence="7">
    <location>
        <begin position="274"/>
        <end position="293"/>
    </location>
</feature>
<keyword evidence="6 7" id="KW-0472">Membrane</keyword>
<evidence type="ECO:0000256" key="2">
    <source>
        <dbReference type="ARBA" id="ARBA00007977"/>
    </source>
</evidence>
<dbReference type="EMBL" id="PHFW01000002">
    <property type="protein sequence ID" value="PQM29110.1"/>
    <property type="molecule type" value="Genomic_DNA"/>
</dbReference>
<feature type="transmembrane region" description="Helical" evidence="7">
    <location>
        <begin position="178"/>
        <end position="197"/>
    </location>
</feature>
<dbReference type="Pfam" id="PF03601">
    <property type="entry name" value="Cons_hypoth698"/>
    <property type="match status" value="1"/>
</dbReference>
<feature type="transmembrane region" description="Helical" evidence="7">
    <location>
        <begin position="34"/>
        <end position="67"/>
    </location>
</feature>
<evidence type="ECO:0000313" key="8">
    <source>
        <dbReference type="EMBL" id="PQM29110.1"/>
    </source>
</evidence>
<evidence type="ECO:0000256" key="6">
    <source>
        <dbReference type="ARBA" id="ARBA00023136"/>
    </source>
</evidence>
<dbReference type="PANTHER" id="PTHR30106:SF2">
    <property type="entry name" value="UPF0324 INNER MEMBRANE PROTEIN YEIH"/>
    <property type="match status" value="1"/>
</dbReference>
<dbReference type="AlphaFoldDB" id="A0A2S8B9W1"/>
<keyword evidence="3" id="KW-1003">Cell membrane</keyword>
<keyword evidence="4 7" id="KW-0812">Transmembrane</keyword>
<comment type="subcellular location">
    <subcellularLocation>
        <location evidence="1">Cell membrane</location>
        <topology evidence="1">Multi-pass membrane protein</topology>
    </subcellularLocation>
</comment>
<gene>
    <name evidence="8" type="ORF">CVO77_12050</name>
</gene>
<evidence type="ECO:0000256" key="5">
    <source>
        <dbReference type="ARBA" id="ARBA00022989"/>
    </source>
</evidence>
<feature type="transmembrane region" description="Helical" evidence="7">
    <location>
        <begin position="335"/>
        <end position="355"/>
    </location>
</feature>
<proteinExistence type="inferred from homology"/>
<evidence type="ECO:0000256" key="1">
    <source>
        <dbReference type="ARBA" id="ARBA00004651"/>
    </source>
</evidence>
<sequence length="357" mass="36069">MIAWSSIVPPPATPRPMRASRISWQRAAFGRARAVPGIAVCAALAGLSMLLALAMPAVPAVLIALIAGMMVAHRFDVAWFLPGADFTVRTILRIGIALIGVRFSVEQIAELGITAVAVAAGGVCLMLSAGTLVAMAFGLPRARSVLSAGAVGICGASAALAISTVLPNGEAQERQTATTVALVTALSTAAMLLYPLVGHLLGFDPLAAGIFFGTAIHDVTQVAGAGAMISAETATAAIATKLVRVACLAPVVAAIAMIGARYAAASHRGASPPAVPFFLVGFALVAAAANLGLLSAPLRDTLSQGATFCLVAATAALGLKTSPRQILADGWRPPAAMLAQTLLLAAYAIGCILFLDF</sequence>
<dbReference type="GO" id="GO:0005886">
    <property type="term" value="C:plasma membrane"/>
    <property type="evidence" value="ECO:0007669"/>
    <property type="project" value="UniProtKB-SubCell"/>
</dbReference>
<name>A0A2S8B9W1_9SPHN</name>
<feature type="transmembrane region" description="Helical" evidence="7">
    <location>
        <begin position="305"/>
        <end position="323"/>
    </location>
</feature>
<organism evidence="8 9">
    <name type="scientific">Sphingopyxis lindanitolerans</name>
    <dbReference type="NCBI Taxonomy" id="2054227"/>
    <lineage>
        <taxon>Bacteria</taxon>
        <taxon>Pseudomonadati</taxon>
        <taxon>Pseudomonadota</taxon>
        <taxon>Alphaproteobacteria</taxon>
        <taxon>Sphingomonadales</taxon>
        <taxon>Sphingomonadaceae</taxon>
        <taxon>Sphingopyxis</taxon>
    </lineage>
</organism>
<comment type="caution">
    <text evidence="8">The sequence shown here is derived from an EMBL/GenBank/DDBJ whole genome shotgun (WGS) entry which is preliminary data.</text>
</comment>
<evidence type="ECO:0000256" key="7">
    <source>
        <dbReference type="SAM" id="Phobius"/>
    </source>
</evidence>
<feature type="transmembrane region" description="Helical" evidence="7">
    <location>
        <begin position="113"/>
        <end position="139"/>
    </location>
</feature>
<feature type="transmembrane region" description="Helical" evidence="7">
    <location>
        <begin position="242"/>
        <end position="262"/>
    </location>
</feature>
<evidence type="ECO:0000256" key="3">
    <source>
        <dbReference type="ARBA" id="ARBA00022475"/>
    </source>
</evidence>
<evidence type="ECO:0000256" key="4">
    <source>
        <dbReference type="ARBA" id="ARBA00022692"/>
    </source>
</evidence>
<protein>
    <submittedName>
        <fullName evidence="8">Putative sulfate exporter family transporter</fullName>
    </submittedName>
</protein>
<feature type="transmembrane region" description="Helical" evidence="7">
    <location>
        <begin position="79"/>
        <end position="101"/>
    </location>
</feature>
<evidence type="ECO:0000313" key="9">
    <source>
        <dbReference type="Proteomes" id="UP000238954"/>
    </source>
</evidence>
<keyword evidence="5 7" id="KW-1133">Transmembrane helix</keyword>
<feature type="transmembrane region" description="Helical" evidence="7">
    <location>
        <begin position="209"/>
        <end position="230"/>
    </location>
</feature>
<feature type="transmembrane region" description="Helical" evidence="7">
    <location>
        <begin position="145"/>
        <end position="166"/>
    </location>
</feature>
<dbReference type="Proteomes" id="UP000238954">
    <property type="component" value="Chromosome"/>
</dbReference>